<reference evidence="1 2" key="2">
    <citation type="submission" date="2017-02" db="EMBL/GenBank/DDBJ databases">
        <title>A genome survey and senescence transcriptome analysis in Lentinula edodes.</title>
        <authorList>
            <person name="Sakamoto Y."/>
            <person name="Nakade K."/>
            <person name="Sato S."/>
            <person name="Yoshida Y."/>
            <person name="Miyazaki K."/>
            <person name="Natsume S."/>
            <person name="Konno N."/>
        </authorList>
    </citation>
    <scope>NUCLEOTIDE SEQUENCE [LARGE SCALE GENOMIC DNA]</scope>
    <source>
        <strain evidence="1 2">NBRC 111202</strain>
    </source>
</reference>
<sequence length="78" mass="8909">MIFMMISSKSEVEAFSRIERTRQATLVIPKSSLPQMGWRTSGNTIVMECGSYLHKMDRILSLLDTTGKPFLSTHRRCT</sequence>
<dbReference type="Proteomes" id="UP000188533">
    <property type="component" value="Unassembled WGS sequence"/>
</dbReference>
<protein>
    <submittedName>
        <fullName evidence="1">Uncharacterized protein</fullName>
    </submittedName>
</protein>
<organism evidence="1 2">
    <name type="scientific">Lentinula edodes</name>
    <name type="common">Shiitake mushroom</name>
    <name type="synonym">Lentinus edodes</name>
    <dbReference type="NCBI Taxonomy" id="5353"/>
    <lineage>
        <taxon>Eukaryota</taxon>
        <taxon>Fungi</taxon>
        <taxon>Dikarya</taxon>
        <taxon>Basidiomycota</taxon>
        <taxon>Agaricomycotina</taxon>
        <taxon>Agaricomycetes</taxon>
        <taxon>Agaricomycetidae</taxon>
        <taxon>Agaricales</taxon>
        <taxon>Marasmiineae</taxon>
        <taxon>Omphalotaceae</taxon>
        <taxon>Lentinula</taxon>
    </lineage>
</organism>
<reference evidence="1 2" key="1">
    <citation type="submission" date="2016-08" db="EMBL/GenBank/DDBJ databases">
        <authorList>
            <consortium name="Lentinula edodes genome sequencing consortium"/>
            <person name="Sakamoto Y."/>
            <person name="Nakade K."/>
            <person name="Sato S."/>
            <person name="Yoshida Y."/>
            <person name="Miyazaki K."/>
            <person name="Natsume S."/>
            <person name="Konno N."/>
        </authorList>
    </citation>
    <scope>NUCLEOTIDE SEQUENCE [LARGE SCALE GENOMIC DNA]</scope>
    <source>
        <strain evidence="1 2">NBRC 111202</strain>
    </source>
</reference>
<gene>
    <name evidence="1" type="ORF">LENED_005003</name>
</gene>
<evidence type="ECO:0000313" key="1">
    <source>
        <dbReference type="EMBL" id="GAW03289.1"/>
    </source>
</evidence>
<accession>A0A1Q3E898</accession>
<proteinExistence type="predicted"/>
<name>A0A1Q3E898_LENED</name>
<dbReference type="EMBL" id="BDGU01000142">
    <property type="protein sequence ID" value="GAW03289.1"/>
    <property type="molecule type" value="Genomic_DNA"/>
</dbReference>
<dbReference type="AlphaFoldDB" id="A0A1Q3E898"/>
<comment type="caution">
    <text evidence="1">The sequence shown here is derived from an EMBL/GenBank/DDBJ whole genome shotgun (WGS) entry which is preliminary data.</text>
</comment>
<keyword evidence="2" id="KW-1185">Reference proteome</keyword>
<evidence type="ECO:0000313" key="2">
    <source>
        <dbReference type="Proteomes" id="UP000188533"/>
    </source>
</evidence>